<evidence type="ECO:0000256" key="1">
    <source>
        <dbReference type="ARBA" id="ARBA00006484"/>
    </source>
</evidence>
<keyword evidence="2" id="KW-0560">Oxidoreductase</keyword>
<proteinExistence type="inferred from homology"/>
<accession>A0A220MJL7</accession>
<sequence length="244" mass="26372">MLNNQKIIVTGAASGIGKAVVMQCLQEGATVIACDLNQTALLALEEEMDQAATLLTYRVDVSNYEEVVAFFAHIEAEHADCTSLVNNAGIYLAKNILDYEFETIEKVLAINVKGCIYFSQMFGKLLLPAKKRGTIVNLSSVSGIEGSSDAVYGTSKAAILGLTKSCAMNFSPYIRVNAVAPTMVATPMMDTIPEWRRAEYLAHGLIDSPVLPADVADTVVFLLSEKSKHYTGSTFDINNGGYLR</sequence>
<dbReference type="GO" id="GO:0016491">
    <property type="term" value="F:oxidoreductase activity"/>
    <property type="evidence" value="ECO:0007669"/>
    <property type="project" value="UniProtKB-KW"/>
</dbReference>
<dbReference type="PANTHER" id="PTHR24321">
    <property type="entry name" value="DEHYDROGENASES, SHORT CHAIN"/>
    <property type="match status" value="1"/>
</dbReference>
<dbReference type="Gene3D" id="3.40.50.720">
    <property type="entry name" value="NAD(P)-binding Rossmann-like Domain"/>
    <property type="match status" value="1"/>
</dbReference>
<organism evidence="3 4">
    <name type="scientific">Brevibacillus formosus</name>
    <dbReference type="NCBI Taxonomy" id="54913"/>
    <lineage>
        <taxon>Bacteria</taxon>
        <taxon>Bacillati</taxon>
        <taxon>Bacillota</taxon>
        <taxon>Bacilli</taxon>
        <taxon>Bacillales</taxon>
        <taxon>Paenibacillaceae</taxon>
        <taxon>Brevibacillus</taxon>
    </lineage>
</organism>
<dbReference type="KEGG" id="bfm:BP422_15030"/>
<name>A0A220MJL7_9BACL</name>
<gene>
    <name evidence="3" type="ORF">BP422_15030</name>
</gene>
<dbReference type="EMBL" id="CP018145">
    <property type="protein sequence ID" value="ASJ54770.1"/>
    <property type="molecule type" value="Genomic_DNA"/>
</dbReference>
<dbReference type="SUPFAM" id="SSF51735">
    <property type="entry name" value="NAD(P)-binding Rossmann-fold domains"/>
    <property type="match status" value="1"/>
</dbReference>
<dbReference type="Pfam" id="PF13561">
    <property type="entry name" value="adh_short_C2"/>
    <property type="match status" value="1"/>
</dbReference>
<comment type="similarity">
    <text evidence="1">Belongs to the short-chain dehydrogenases/reductases (SDR) family.</text>
</comment>
<evidence type="ECO:0000256" key="2">
    <source>
        <dbReference type="ARBA" id="ARBA00023002"/>
    </source>
</evidence>
<dbReference type="InterPro" id="IPR002347">
    <property type="entry name" value="SDR_fam"/>
</dbReference>
<dbReference type="InterPro" id="IPR036291">
    <property type="entry name" value="NAD(P)-bd_dom_sf"/>
</dbReference>
<dbReference type="FunFam" id="3.40.50.720:FF:000084">
    <property type="entry name" value="Short-chain dehydrogenase reductase"/>
    <property type="match status" value="1"/>
</dbReference>
<reference evidence="3 4" key="1">
    <citation type="submission" date="2016-11" db="EMBL/GenBank/DDBJ databases">
        <authorList>
            <person name="Jaros S."/>
            <person name="Januszkiewicz K."/>
            <person name="Wedrychowicz H."/>
        </authorList>
    </citation>
    <scope>NUCLEOTIDE SEQUENCE [LARGE SCALE GENOMIC DNA]</scope>
    <source>
        <strain evidence="3 4">NF2</strain>
    </source>
</reference>
<dbReference type="Proteomes" id="UP000197781">
    <property type="component" value="Chromosome"/>
</dbReference>
<dbReference type="AlphaFoldDB" id="A0A220MJL7"/>
<protein>
    <submittedName>
        <fullName evidence="3">3-ketoacyl-ACP reductase</fullName>
    </submittedName>
</protein>
<dbReference type="PRINTS" id="PR00081">
    <property type="entry name" value="GDHRDH"/>
</dbReference>
<dbReference type="PRINTS" id="PR00080">
    <property type="entry name" value="SDRFAMILY"/>
</dbReference>
<evidence type="ECO:0000313" key="4">
    <source>
        <dbReference type="Proteomes" id="UP000197781"/>
    </source>
</evidence>
<dbReference type="RefSeq" id="WP_088908480.1">
    <property type="nucleotide sequence ID" value="NZ_CP018145.1"/>
</dbReference>
<dbReference type="CDD" id="cd05233">
    <property type="entry name" value="SDR_c"/>
    <property type="match status" value="1"/>
</dbReference>
<dbReference type="GO" id="GO:0008206">
    <property type="term" value="P:bile acid metabolic process"/>
    <property type="evidence" value="ECO:0007669"/>
    <property type="project" value="UniProtKB-ARBA"/>
</dbReference>
<dbReference type="PANTHER" id="PTHR24321:SF8">
    <property type="entry name" value="ESTRADIOL 17-BETA-DEHYDROGENASE 8-RELATED"/>
    <property type="match status" value="1"/>
</dbReference>
<evidence type="ECO:0000313" key="3">
    <source>
        <dbReference type="EMBL" id="ASJ54770.1"/>
    </source>
</evidence>